<reference evidence="2" key="1">
    <citation type="submission" date="2020-07" db="EMBL/GenBank/DDBJ databases">
        <authorList>
            <person name="Nazaruddin N."/>
        </authorList>
    </citation>
    <scope>NUCLEOTIDE SEQUENCE</scope>
</reference>
<feature type="non-terminal residue" evidence="2">
    <location>
        <position position="1"/>
    </location>
</feature>
<proteinExistence type="predicted"/>
<dbReference type="AlphaFoldDB" id="A0A6V7H9F7"/>
<dbReference type="Proteomes" id="UP000752696">
    <property type="component" value="Unassembled WGS sequence"/>
</dbReference>
<accession>A0A6V7H9F7</accession>
<keyword evidence="3" id="KW-1185">Reference proteome</keyword>
<comment type="caution">
    <text evidence="2">The sequence shown here is derived from an EMBL/GenBank/DDBJ whole genome shotgun (WGS) entry which is preliminary data.</text>
</comment>
<name>A0A6V7H9F7_9HYME</name>
<evidence type="ECO:0000313" key="2">
    <source>
        <dbReference type="EMBL" id="CAD1475509.1"/>
    </source>
</evidence>
<gene>
    <name evidence="2" type="ORF">MHI_LOCUS579251</name>
</gene>
<organism evidence="2 3">
    <name type="scientific">Heterotrigona itama</name>
    <dbReference type="NCBI Taxonomy" id="395501"/>
    <lineage>
        <taxon>Eukaryota</taxon>
        <taxon>Metazoa</taxon>
        <taxon>Ecdysozoa</taxon>
        <taxon>Arthropoda</taxon>
        <taxon>Hexapoda</taxon>
        <taxon>Insecta</taxon>
        <taxon>Pterygota</taxon>
        <taxon>Neoptera</taxon>
        <taxon>Endopterygota</taxon>
        <taxon>Hymenoptera</taxon>
        <taxon>Apocrita</taxon>
        <taxon>Aculeata</taxon>
        <taxon>Apoidea</taxon>
        <taxon>Anthophila</taxon>
        <taxon>Apidae</taxon>
        <taxon>Heterotrigona</taxon>
    </lineage>
</organism>
<sequence>MLAVPFPDKISPYSINGPDGVEYRVLGNSLPINESFARNSSPPPSPQTPHKRDPWYNGPQPPTVKIVRNVNHNHHPSAPRIIEI</sequence>
<evidence type="ECO:0000256" key="1">
    <source>
        <dbReference type="SAM" id="MobiDB-lite"/>
    </source>
</evidence>
<protein>
    <submittedName>
        <fullName evidence="2">Uncharacterized protein</fullName>
    </submittedName>
</protein>
<dbReference type="EMBL" id="CAJDYZ010008552">
    <property type="protein sequence ID" value="CAD1475509.1"/>
    <property type="molecule type" value="Genomic_DNA"/>
</dbReference>
<evidence type="ECO:0000313" key="3">
    <source>
        <dbReference type="Proteomes" id="UP000752696"/>
    </source>
</evidence>
<feature type="region of interest" description="Disordered" evidence="1">
    <location>
        <begin position="34"/>
        <end position="63"/>
    </location>
</feature>